<evidence type="ECO:0000256" key="8">
    <source>
        <dbReference type="ARBA" id="ARBA00023136"/>
    </source>
</evidence>
<feature type="transmembrane region" description="Helical" evidence="9">
    <location>
        <begin position="51"/>
        <end position="69"/>
    </location>
</feature>
<evidence type="ECO:0000256" key="4">
    <source>
        <dbReference type="ARBA" id="ARBA00022692"/>
    </source>
</evidence>
<name>A0A0N9WKZ4_PSEFL</name>
<reference evidence="12 13" key="2">
    <citation type="journal article" date="2018" name="Nature">
        <title>Mutant phenotypes for thousands of bacterial genes of unknown function.</title>
        <authorList>
            <person name="Price M.N."/>
            <person name="Wetmore K.M."/>
            <person name="Waters R.J."/>
            <person name="Callaghan M."/>
            <person name="Ray J."/>
            <person name="Liu H."/>
            <person name="Kuehl J.V."/>
            <person name="Melnyk R.A."/>
            <person name="Lamson J.S."/>
            <person name="Suh Y."/>
            <person name="Carlson H.K."/>
            <person name="Esquivel Z."/>
            <person name="Sadeeshkumar H."/>
            <person name="Chakraborty R."/>
            <person name="Zane G.M."/>
            <person name="Rubin B.E."/>
            <person name="Wall J.D."/>
            <person name="Visel A."/>
            <person name="Bristow J."/>
            <person name="Blow M.J."/>
            <person name="Arkin A.P."/>
            <person name="Deutschbauer A.M."/>
        </authorList>
    </citation>
    <scope>NUCLEOTIDE SEQUENCE [LARGE SCALE GENOMIC DNA]</scope>
    <source>
        <strain evidence="12 13">FW300-N2E3</strain>
    </source>
</reference>
<dbReference type="GO" id="GO:0034040">
    <property type="term" value="F:ATPase-coupled lipid transmembrane transporter activity"/>
    <property type="evidence" value="ECO:0007669"/>
    <property type="project" value="TreeGrafter"/>
</dbReference>
<evidence type="ECO:0000259" key="11">
    <source>
        <dbReference type="PROSITE" id="PS50929"/>
    </source>
</evidence>
<dbReference type="InterPro" id="IPR003439">
    <property type="entry name" value="ABC_transporter-like_ATP-bd"/>
</dbReference>
<dbReference type="OrthoDB" id="9806127at2"/>
<feature type="transmembrane region" description="Helical" evidence="9">
    <location>
        <begin position="130"/>
        <end position="151"/>
    </location>
</feature>
<dbReference type="InterPro" id="IPR039421">
    <property type="entry name" value="Type_1_exporter"/>
</dbReference>
<keyword evidence="7 9" id="KW-1133">Transmembrane helix</keyword>
<dbReference type="PROSITE" id="PS00211">
    <property type="entry name" value="ABC_TRANSPORTER_1"/>
    <property type="match status" value="1"/>
</dbReference>
<dbReference type="GO" id="GO:0005524">
    <property type="term" value="F:ATP binding"/>
    <property type="evidence" value="ECO:0007669"/>
    <property type="project" value="UniProtKB-KW"/>
</dbReference>
<keyword evidence="2" id="KW-0813">Transport</keyword>
<proteinExistence type="predicted"/>
<dbReference type="FunFam" id="3.40.50.300:FF:000221">
    <property type="entry name" value="Multidrug ABC transporter ATP-binding protein"/>
    <property type="match status" value="1"/>
</dbReference>
<evidence type="ECO:0000256" key="2">
    <source>
        <dbReference type="ARBA" id="ARBA00022448"/>
    </source>
</evidence>
<dbReference type="PANTHER" id="PTHR24221">
    <property type="entry name" value="ATP-BINDING CASSETTE SUB-FAMILY B"/>
    <property type="match status" value="1"/>
</dbReference>
<dbReference type="GO" id="GO:0005886">
    <property type="term" value="C:plasma membrane"/>
    <property type="evidence" value="ECO:0007669"/>
    <property type="project" value="UniProtKB-SubCell"/>
</dbReference>
<evidence type="ECO:0000313" key="13">
    <source>
        <dbReference type="Proteomes" id="UP000066487"/>
    </source>
</evidence>
<dbReference type="EMBL" id="CP012830">
    <property type="protein sequence ID" value="ALI03987.1"/>
    <property type="molecule type" value="Genomic_DNA"/>
</dbReference>
<dbReference type="RefSeq" id="WP_054597222.1">
    <property type="nucleotide sequence ID" value="NZ_CP012830.1"/>
</dbReference>
<dbReference type="GO" id="GO:0140359">
    <property type="term" value="F:ABC-type transporter activity"/>
    <property type="evidence" value="ECO:0007669"/>
    <property type="project" value="InterPro"/>
</dbReference>
<comment type="subcellular location">
    <subcellularLocation>
        <location evidence="1">Cell membrane</location>
        <topology evidence="1">Multi-pass membrane protein</topology>
    </subcellularLocation>
</comment>
<evidence type="ECO:0000256" key="1">
    <source>
        <dbReference type="ARBA" id="ARBA00004651"/>
    </source>
</evidence>
<keyword evidence="5" id="KW-0547">Nucleotide-binding</keyword>
<dbReference type="Pfam" id="PF00005">
    <property type="entry name" value="ABC_tran"/>
    <property type="match status" value="1"/>
</dbReference>
<dbReference type="PROSITE" id="PS50929">
    <property type="entry name" value="ABC_TM1F"/>
    <property type="match status" value="1"/>
</dbReference>
<evidence type="ECO:0000313" key="12">
    <source>
        <dbReference type="EMBL" id="ALI03987.1"/>
    </source>
</evidence>
<feature type="transmembrane region" description="Helical" evidence="9">
    <location>
        <begin position="20"/>
        <end position="45"/>
    </location>
</feature>
<evidence type="ECO:0000256" key="5">
    <source>
        <dbReference type="ARBA" id="ARBA00022741"/>
    </source>
</evidence>
<dbReference type="SMART" id="SM00382">
    <property type="entry name" value="AAA"/>
    <property type="match status" value="1"/>
</dbReference>
<feature type="transmembrane region" description="Helical" evidence="9">
    <location>
        <begin position="157"/>
        <end position="177"/>
    </location>
</feature>
<keyword evidence="6 12" id="KW-0067">ATP-binding</keyword>
<dbReference type="InterPro" id="IPR003593">
    <property type="entry name" value="AAA+_ATPase"/>
</dbReference>
<evidence type="ECO:0000256" key="9">
    <source>
        <dbReference type="SAM" id="Phobius"/>
    </source>
</evidence>
<accession>A0A0N9WKZ4</accession>
<dbReference type="InterPro" id="IPR011527">
    <property type="entry name" value="ABC1_TM_dom"/>
</dbReference>
<dbReference type="AlphaFoldDB" id="A0A0N9WKZ4"/>
<evidence type="ECO:0000256" key="6">
    <source>
        <dbReference type="ARBA" id="ARBA00022840"/>
    </source>
</evidence>
<dbReference type="PROSITE" id="PS50893">
    <property type="entry name" value="ABC_TRANSPORTER_2"/>
    <property type="match status" value="1"/>
</dbReference>
<evidence type="ECO:0000256" key="3">
    <source>
        <dbReference type="ARBA" id="ARBA00022475"/>
    </source>
</evidence>
<dbReference type="GO" id="GO:0016887">
    <property type="term" value="F:ATP hydrolysis activity"/>
    <property type="evidence" value="ECO:0007669"/>
    <property type="project" value="InterPro"/>
</dbReference>
<organism evidence="12 13">
    <name type="scientific">Pseudomonas fluorescens</name>
    <dbReference type="NCBI Taxonomy" id="294"/>
    <lineage>
        <taxon>Bacteria</taxon>
        <taxon>Pseudomonadati</taxon>
        <taxon>Pseudomonadota</taxon>
        <taxon>Gammaproteobacteria</taxon>
        <taxon>Pseudomonadales</taxon>
        <taxon>Pseudomonadaceae</taxon>
        <taxon>Pseudomonas</taxon>
    </lineage>
</organism>
<keyword evidence="8 9" id="KW-0472">Membrane</keyword>
<dbReference type="Gene3D" id="3.40.50.300">
    <property type="entry name" value="P-loop containing nucleotide triphosphate hydrolases"/>
    <property type="match status" value="1"/>
</dbReference>
<feature type="transmembrane region" description="Helical" evidence="9">
    <location>
        <begin position="240"/>
        <end position="262"/>
    </location>
</feature>
<feature type="domain" description="ABC transmembrane type-1" evidence="11">
    <location>
        <begin position="22"/>
        <end position="304"/>
    </location>
</feature>
<sequence>MLRTFIQLLGDDAPVLRRYLYMTLVYGLLCGLTIVTLVPILTSLLGSETRAAGQWLIALVIGMVICWALRRTVEKAGIRVGIAVLQRGRHRLGDHVARLPVGWFTAQNTARLSHVASQGMMEMAQLPAHVFTPLITGVITPVVILIALFALHWQMGLIALVTLPILLGVFVLTARLGQRADQDFQYNAAHTSQRMVEFAQAQSVLRAFNGEDGGTQFLEQAIGRQQDSARRLIHVSAMSVVFNAWAVQASFAALLVAATLWLGELLGASLEAGSVIAVIVSLLLVSRIIDPLLEVAGYSEVLRGARGQLGAVREIFAVKPLPEPQTPQAPVDGSVELRNVSFRYAEDQADVLHEVSLRIEPGSMTALVGASGSGKTTLVRLIARFFDVTQGSVIVGGVDVRQMSGEQLASQISQIFQDAYLFQGSIADNIRIGKPDASDAQVMEAARQAGVVEIIERLPQGLDTPVGEGGARLSGGERQRISIARALIKDAPILLVDEATAALDAENQAAIAEALARLRGTRTLIVIAHQLSTVAMADQILVLDNGQISERGSHAQLSAKPGLYAHFLAQRRAAKGWRIAGVLGSEDDS</sequence>
<dbReference type="Proteomes" id="UP000066487">
    <property type="component" value="Chromosome"/>
</dbReference>
<evidence type="ECO:0000259" key="10">
    <source>
        <dbReference type="PROSITE" id="PS50893"/>
    </source>
</evidence>
<reference evidence="13" key="1">
    <citation type="submission" date="2015-09" db="EMBL/GenBank/DDBJ databases">
        <title>Whole genome sequence of Pseudomonas fluorescens FW300-N2E3.</title>
        <authorList>
            <person name="Ray J."/>
            <person name="Melnyk R."/>
            <person name="Deutschbauer A."/>
        </authorList>
    </citation>
    <scope>NUCLEOTIDE SEQUENCE [LARGE SCALE GENOMIC DNA]</scope>
    <source>
        <strain evidence="13">FW300-N2E3</strain>
    </source>
</reference>
<dbReference type="Gene3D" id="1.20.1560.10">
    <property type="entry name" value="ABC transporter type 1, transmembrane domain"/>
    <property type="match status" value="1"/>
</dbReference>
<gene>
    <name evidence="12" type="ORF">AO353_24030</name>
</gene>
<protein>
    <submittedName>
        <fullName evidence="12">ABC transporter ATP-binding protein</fullName>
    </submittedName>
</protein>
<dbReference type="PANTHER" id="PTHR24221:SF654">
    <property type="entry name" value="ATP-BINDING CASSETTE SUB-FAMILY B MEMBER 6"/>
    <property type="match status" value="1"/>
</dbReference>
<dbReference type="SUPFAM" id="SSF90123">
    <property type="entry name" value="ABC transporter transmembrane region"/>
    <property type="match status" value="1"/>
</dbReference>
<feature type="domain" description="ABC transporter" evidence="10">
    <location>
        <begin position="335"/>
        <end position="570"/>
    </location>
</feature>
<dbReference type="SUPFAM" id="SSF52540">
    <property type="entry name" value="P-loop containing nucleoside triphosphate hydrolases"/>
    <property type="match status" value="1"/>
</dbReference>
<keyword evidence="3" id="KW-1003">Cell membrane</keyword>
<dbReference type="InterPro" id="IPR027417">
    <property type="entry name" value="P-loop_NTPase"/>
</dbReference>
<dbReference type="Pfam" id="PF00664">
    <property type="entry name" value="ABC_membrane"/>
    <property type="match status" value="1"/>
</dbReference>
<dbReference type="InterPro" id="IPR036640">
    <property type="entry name" value="ABC1_TM_sf"/>
</dbReference>
<dbReference type="InterPro" id="IPR017871">
    <property type="entry name" value="ABC_transporter-like_CS"/>
</dbReference>
<keyword evidence="4 9" id="KW-0812">Transmembrane</keyword>
<evidence type="ECO:0000256" key="7">
    <source>
        <dbReference type="ARBA" id="ARBA00022989"/>
    </source>
</evidence>